<reference evidence="1" key="1">
    <citation type="submission" date="2020-05" db="EMBL/GenBank/DDBJ databases">
        <title>Large-scale comparative analyses of tick genomes elucidate their genetic diversity and vector capacities.</title>
        <authorList>
            <person name="Jia N."/>
            <person name="Wang J."/>
            <person name="Shi W."/>
            <person name="Du L."/>
            <person name="Sun Y."/>
            <person name="Zhan W."/>
            <person name="Jiang J."/>
            <person name="Wang Q."/>
            <person name="Zhang B."/>
            <person name="Ji P."/>
            <person name="Sakyi L.B."/>
            <person name="Cui X."/>
            <person name="Yuan T."/>
            <person name="Jiang B."/>
            <person name="Yang W."/>
            <person name="Lam T.T.-Y."/>
            <person name="Chang Q."/>
            <person name="Ding S."/>
            <person name="Wang X."/>
            <person name="Zhu J."/>
            <person name="Ruan X."/>
            <person name="Zhao L."/>
            <person name="Wei J."/>
            <person name="Que T."/>
            <person name="Du C."/>
            <person name="Cheng J."/>
            <person name="Dai P."/>
            <person name="Han X."/>
            <person name="Huang E."/>
            <person name="Gao Y."/>
            <person name="Liu J."/>
            <person name="Shao H."/>
            <person name="Ye R."/>
            <person name="Li L."/>
            <person name="Wei W."/>
            <person name="Wang X."/>
            <person name="Wang C."/>
            <person name="Yang T."/>
            <person name="Huo Q."/>
            <person name="Li W."/>
            <person name="Guo W."/>
            <person name="Chen H."/>
            <person name="Zhou L."/>
            <person name="Ni X."/>
            <person name="Tian J."/>
            <person name="Zhou Y."/>
            <person name="Sheng Y."/>
            <person name="Liu T."/>
            <person name="Pan Y."/>
            <person name="Xia L."/>
            <person name="Li J."/>
            <person name="Zhao F."/>
            <person name="Cao W."/>
        </authorList>
    </citation>
    <scope>NUCLEOTIDE SEQUENCE</scope>
    <source>
        <strain evidence="1">Hyas-2018</strain>
    </source>
</reference>
<evidence type="ECO:0000313" key="1">
    <source>
        <dbReference type="EMBL" id="KAH6937979.1"/>
    </source>
</evidence>
<evidence type="ECO:0000313" key="2">
    <source>
        <dbReference type="Proteomes" id="UP000821845"/>
    </source>
</evidence>
<proteinExistence type="predicted"/>
<dbReference type="Proteomes" id="UP000821845">
    <property type="component" value="Chromosome 2"/>
</dbReference>
<comment type="caution">
    <text evidence="1">The sequence shown here is derived from an EMBL/GenBank/DDBJ whole genome shotgun (WGS) entry which is preliminary data.</text>
</comment>
<keyword evidence="2" id="KW-1185">Reference proteome</keyword>
<accession>A0ACB7SVP2</accession>
<organism evidence="1 2">
    <name type="scientific">Hyalomma asiaticum</name>
    <name type="common">Tick</name>
    <dbReference type="NCBI Taxonomy" id="266040"/>
    <lineage>
        <taxon>Eukaryota</taxon>
        <taxon>Metazoa</taxon>
        <taxon>Ecdysozoa</taxon>
        <taxon>Arthropoda</taxon>
        <taxon>Chelicerata</taxon>
        <taxon>Arachnida</taxon>
        <taxon>Acari</taxon>
        <taxon>Parasitiformes</taxon>
        <taxon>Ixodida</taxon>
        <taxon>Ixodoidea</taxon>
        <taxon>Ixodidae</taxon>
        <taxon>Hyalomminae</taxon>
        <taxon>Hyalomma</taxon>
    </lineage>
</organism>
<protein>
    <submittedName>
        <fullName evidence="1">Uncharacterized protein</fullName>
    </submittedName>
</protein>
<dbReference type="EMBL" id="CM023482">
    <property type="protein sequence ID" value="KAH6937979.1"/>
    <property type="molecule type" value="Genomic_DNA"/>
</dbReference>
<name>A0ACB7SVP2_HYAAI</name>
<gene>
    <name evidence="1" type="ORF">HPB50_006071</name>
</gene>
<sequence length="481" mass="53427">MVASTAKEQEMLKDKTDPSGPSAIEALVLYGRCRVARPANTEKHCCKRCSASRQPLHPEDFVIILKSRVTVALKDVYQHGEVGAAFAACLGTQAPHRSGTRDPHVADKLLRDFQLDSSKGRLLMHGHLKLTGDVRRGIINVANHETIESLQNKIHWRAGRLADIRKLGNSNVTALTFVGKVVPRLICSLELRGDPCARMQVNHPGLRAVRHCGPPDGHMPQAGKRQMWPLWLNGADNRRTQATSSLDCTEKFCQLKVCGPKAKRPKPSPTQLPNQSPSHPTSEANGRALRGATPLIPKHRHLLPRRPQNSDAMESDAELSPALVATIPAIERLTSKIKSMIETATDQILTKGRVRTKTVKKASRLIIEKYYTKLTLDFHTNKRICEEIAQIPSKKLKNKIAGFVTHLMKRIQRGPVRGISIKLQEEERERRDNYVPEVSALEQDVIEVDGDTMEMMKALDMAGISGLQTTPLGPFRGGQRN</sequence>